<proteinExistence type="predicted"/>
<evidence type="ECO:0000313" key="3">
    <source>
        <dbReference type="Proteomes" id="UP000749309"/>
    </source>
</evidence>
<dbReference type="Proteomes" id="UP000749309">
    <property type="component" value="Unassembled WGS sequence"/>
</dbReference>
<feature type="region of interest" description="Disordered" evidence="1">
    <location>
        <begin position="293"/>
        <end position="355"/>
    </location>
</feature>
<protein>
    <submittedName>
        <fullName evidence="2">Uncharacterized protein</fullName>
    </submittedName>
</protein>
<dbReference type="EMBL" id="JAAQVJ010000096">
    <property type="protein sequence ID" value="KAF3895219.1"/>
    <property type="molecule type" value="Genomic_DNA"/>
</dbReference>
<dbReference type="AlphaFoldDB" id="A0A9P4YFH4"/>
<feature type="compositionally biased region" description="Basic and acidic residues" evidence="1">
    <location>
        <begin position="340"/>
        <end position="349"/>
    </location>
</feature>
<reference evidence="2" key="1">
    <citation type="submission" date="2020-03" db="EMBL/GenBank/DDBJ databases">
        <title>Whole Genome Sequence of Trichophyton interdigitale from India.</title>
        <authorList>
            <person name="Kumar P."/>
        </authorList>
    </citation>
    <scope>NUCLEOTIDE SEQUENCE</scope>
    <source>
        <strain evidence="2">UCMS-IGIB-CI14</strain>
    </source>
</reference>
<evidence type="ECO:0000313" key="2">
    <source>
        <dbReference type="EMBL" id="KAF3895219.1"/>
    </source>
</evidence>
<evidence type="ECO:0000256" key="1">
    <source>
        <dbReference type="SAM" id="MobiDB-lite"/>
    </source>
</evidence>
<sequence>MVDYIPPPEPRQLLAPLLACLPLGFAASRPPPVLLPLLSPVLRQRVQLLGAGSGAISTSSAESWLRLLCWGPANAAEVERIVGEAESSFEPHPVSGEIEIPDDIIIAYRWFDAETLRCQLPLDEFGLTVVYVWCPLDQEGGGAGWRVAEVLPLDALRDEEGAWFRSIEEANEALRESTAKEPVKEVKAANVPVIVHEDDNRDGEDEDDYWAQYDNVQSRTPANGAVSMGIDQHDGHGGEKMSDAAYYNRYSNVQPALDSDDPTIDKAEVGDSSLNGNTLEDIFKRQMGNIIQQQQLQSQSAAASATATTERGRQPAEEESELPLNHPRPASSSSSNRSDAISKLEHSAERQSASEMAIRQHISTNVKSMFRLARAAGMSRAEYQAMITRELDLLEMMGNDD</sequence>
<gene>
    <name evidence="2" type="ORF">GY632_3375</name>
</gene>
<organism evidence="2 3">
    <name type="scientific">Trichophyton interdigitale</name>
    <dbReference type="NCBI Taxonomy" id="101480"/>
    <lineage>
        <taxon>Eukaryota</taxon>
        <taxon>Fungi</taxon>
        <taxon>Dikarya</taxon>
        <taxon>Ascomycota</taxon>
        <taxon>Pezizomycotina</taxon>
        <taxon>Eurotiomycetes</taxon>
        <taxon>Eurotiomycetidae</taxon>
        <taxon>Onygenales</taxon>
        <taxon>Arthrodermataceae</taxon>
        <taxon>Trichophyton</taxon>
    </lineage>
</organism>
<feature type="compositionally biased region" description="Low complexity" evidence="1">
    <location>
        <begin position="293"/>
        <end position="309"/>
    </location>
</feature>
<feature type="region of interest" description="Disordered" evidence="1">
    <location>
        <begin position="254"/>
        <end position="275"/>
    </location>
</feature>
<comment type="caution">
    <text evidence="2">The sequence shown here is derived from an EMBL/GenBank/DDBJ whole genome shotgun (WGS) entry which is preliminary data.</text>
</comment>
<accession>A0A9P4YFH4</accession>
<name>A0A9P4YFH4_9EURO</name>